<feature type="compositionally biased region" description="Polar residues" evidence="1">
    <location>
        <begin position="633"/>
        <end position="645"/>
    </location>
</feature>
<dbReference type="InParanoid" id="A0A6P8WZP8"/>
<evidence type="ECO:0000313" key="3">
    <source>
        <dbReference type="RefSeq" id="XP_034093132.1"/>
    </source>
</evidence>
<feature type="region of interest" description="Disordered" evidence="1">
    <location>
        <begin position="159"/>
        <end position="207"/>
    </location>
</feature>
<feature type="region of interest" description="Disordered" evidence="1">
    <location>
        <begin position="624"/>
        <end position="645"/>
    </location>
</feature>
<feature type="compositionally biased region" description="Polar residues" evidence="1">
    <location>
        <begin position="1563"/>
        <end position="1572"/>
    </location>
</feature>
<dbReference type="InterPro" id="IPR028004">
    <property type="entry name" value="DUF4643"/>
</dbReference>
<evidence type="ECO:0000313" key="2">
    <source>
        <dbReference type="Proteomes" id="UP000515161"/>
    </source>
</evidence>
<feature type="compositionally biased region" description="Polar residues" evidence="1">
    <location>
        <begin position="2007"/>
        <end position="2021"/>
    </location>
</feature>
<feature type="region of interest" description="Disordered" evidence="1">
    <location>
        <begin position="1562"/>
        <end position="1598"/>
    </location>
</feature>
<dbReference type="Pfam" id="PF15485">
    <property type="entry name" value="DUF4643"/>
    <property type="match status" value="1"/>
</dbReference>
<feature type="region of interest" description="Disordered" evidence="1">
    <location>
        <begin position="1"/>
        <end position="84"/>
    </location>
</feature>
<feature type="region of interest" description="Disordered" evidence="1">
    <location>
        <begin position="830"/>
        <end position="854"/>
    </location>
</feature>
<dbReference type="RefSeq" id="XP_034093132.1">
    <property type="nucleotide sequence ID" value="XM_034237241.1"/>
</dbReference>
<feature type="compositionally biased region" description="Polar residues" evidence="1">
    <location>
        <begin position="176"/>
        <end position="207"/>
    </location>
</feature>
<feature type="compositionally biased region" description="Low complexity" evidence="1">
    <location>
        <begin position="1222"/>
        <end position="1238"/>
    </location>
</feature>
<feature type="region of interest" description="Disordered" evidence="1">
    <location>
        <begin position="2339"/>
        <end position="2363"/>
    </location>
</feature>
<sequence length="2363" mass="255725">MLMDVGYSNGLEPDLSQPYPPPLMPKPGKDNARLQKLKKKRAKKKNSLSQTPIPFRSCLSPVNEASTDLEHSDQSSPPRTPESVYIADPSVSSFPFDSFCDPSASAFPHPRSSPYQKTGSFHTQSYIGQIRTSEEQVAPLYECSSFLFDDMTPFIMPPSITPPQSPPKQVPRNPLAFNSNQTPNSHWSVTTVPPASVSQSSPKISTHSLTLSPAAPNCDPGPAPSLVADLPPPQALLSVSNSQIQPIISSQRETNACSKDNPQSLLASWTTRPSDNGNFVPSHMSPEITASKISLVDAVKDTKPDATQNRVYTSKATFYEISKPPSMQDLIVINPNYQAALFSDTLRKKTDVSVVETDETLSVPMSQCGRSKTTYCAPARVSTPFIEISKPIPLLFAAFNSSQDLQAPAIPEEALRQKSVIQTSGTIEPPAAIEEQNHIDYISNIRQASNYKEINVQNTRSTINLSFANTELYPRENLSSSMTALDSAMVKPTLIQPVILKLQTNPVLESGATTLPTVPSFLSTVPNLNPTPVILMQAPSSPSPIIPYHPPAVNARKSLSSLLESQMSLATSKPKPRSTYYGLTPTQYAAYGGIKTAASHYSPAPLRANETSSDKTQSAVAVDGTDLSKPDSTKQLNGYQDQPSSMEVSTANILKPIRDSEIPADRTILSSNDVFEIGSEAQSIGIQSLKTSKVDTIKPELPLGLAQQSMQQSTSDLSTPKASFSEAPIPMPKAGEVHTQNTALFSIKAEINTNPCFTDSSSLSSCSSPLVKVDSNAETYHGSKGKDAIEKGVYLEKIPTKVESKITNYKLTEQVQIASVKSYQTANGVSSSTANGLNVQQTDKPVKNQADREKSIQSLATDLEPKNTGRAIINGTFITGLQQATNLISGTPLPSRGTPETVLHTHKEEVNQCFKASSGVPLPNKASTAELTHDKTNNGSNFSNIFSKESITTTTGPIFPHKPVISSVCSSQYSICTASAAVQSTNINQQLSTKVKINRKSQVEGNKIHLPEGLLTFSQAPSVPNTPAVNYNLMGKPTRAITLPDFSVTATKSPNMSEMTSNVPTKESPKLTKSVENVHPTPQSSNVSNGNHNVVQEAGYYTNSSRAIVKTTQAIETSVSIPAKVAILSSQVNTEPKLPNSNSSETNRVCNSIFDKDFESLSTNAIVDILTGKTPTHCIPSLPLRAESIQIQWGIETRPGSNCFKGNTMQHMPSSETKRSNKPSSKLSNKPSAKSPNKQSAGLPTVSKTSTESAGKPGNVDTIQHSRPAAETLQSNESFHCSNVHNVLAIEKSLSIPAKGAILASQVNTETKLPNYYSFETNRVGNSTLDRELQSLSIINEVDLLRETTPTECIPSLPITAEIIPTQCGIETRPASNLLKGNTMPHMPSRETKPSNKPSSKPSSKPSNKTSSKQSAELPTFSKTFTVSAGQPENVYAIQHSRPVAEKLQSDKYFCDSNVSNILAIETSLRTPAKGAILSNQVNIEPKLPTFNSFETNIVGNTQLETELQSLFTNDKVDLMTGKAPIESILSIPIRAESIQRPGIETTPASNLLKENTVLHMPSSETKQSNKPSAGLPTVSKTFADSDGQPGNVETIQPTSPAAELLESYISSGGSNIHSIVSTETKVADTLHSVPITDRAVINKPSFSSVQASKTIMPSSPTMRHVRQRSPQLRSDGTEIRQQALHANPAHGYVAQTKNYTNVQVDSKHTANIITEHGSYETSADQCLAKNTVIEPTPHTKPIQVNRFIKSPPIRTTHSVTSKTGTSAFSSSGYVMANMSSISVEQQSIASQIASSQDTFQTTIHSVSSQTGVKQLRQSVTETKTSVENKIHTDNTQIVSNINSTNHAFANIQTLAKANNDAKDTLIAPKVTKPWASPLPEPKWRTTQIRTYTPTLPPSSPTPVSLKHKNENKPLPVTAKDQTKPRYTSLQNNTPTNIVEPSAKSLTDNIRKRDRKPPTTKDVSSVMNHNAEVNVDSQLKMIKTKVETNCSKEETISSLNSFSSTPIQSAVHVSNKPTLKTQPHDPHIESRPSSVPVETKLSDANSDTLKSTPNQGQISMHNRNVQPSTELPLENISPAKPATDTVMKPSIVKAAVIDSATPAPLPQASVSVKAPSPNRGMSPPSPQKTGLKEKEVLRTKASAAPTEAQADNPSTKSATSTASSTDDKKDVTASAQPKAPQKLKGLKGKLSGWTRLKKHMVVEPEEPTFPMLEIKSQVDSTASNEITDQGGDKLSPDQCAHREVISDKEGPRALRMWDALLFQMFSTKERIIQQLNTTKKDSEKKKEPKDNQAEVPSFVNRLPILLYSPRFDARKLKEAAEKPLSKIAAVFEKGLIKRKSQEDEQKDFNRKARGFGSTNSTDI</sequence>
<feature type="compositionally biased region" description="Basic and acidic residues" evidence="1">
    <location>
        <begin position="844"/>
        <end position="854"/>
    </location>
</feature>
<feature type="compositionally biased region" description="Basic residues" evidence="1">
    <location>
        <begin position="35"/>
        <end position="46"/>
    </location>
</feature>
<dbReference type="GeneID" id="117560376"/>
<feature type="region of interest" description="Disordered" evidence="1">
    <location>
        <begin position="1200"/>
        <end position="1263"/>
    </location>
</feature>
<feature type="compositionally biased region" description="Polar residues" evidence="1">
    <location>
        <begin position="1204"/>
        <end position="1215"/>
    </location>
</feature>
<feature type="compositionally biased region" description="Low complexity" evidence="1">
    <location>
        <begin position="1395"/>
        <end position="1413"/>
    </location>
</feature>
<reference evidence="3" key="1">
    <citation type="submission" date="2025-08" db="UniProtKB">
        <authorList>
            <consortium name="RefSeq"/>
        </authorList>
    </citation>
    <scope>IDENTIFICATION</scope>
</reference>
<dbReference type="Proteomes" id="UP000515161">
    <property type="component" value="Unplaced"/>
</dbReference>
<dbReference type="KEGG" id="gacu:117560376"/>
<feature type="compositionally biased region" description="Polar residues" evidence="1">
    <location>
        <begin position="1925"/>
        <end position="1948"/>
    </location>
</feature>
<feature type="region of interest" description="Disordered" evidence="1">
    <location>
        <begin position="1052"/>
        <end position="1091"/>
    </location>
</feature>
<protein>
    <submittedName>
        <fullName evidence="3">Mucin-2-like</fullName>
    </submittedName>
</protein>
<evidence type="ECO:0000256" key="1">
    <source>
        <dbReference type="SAM" id="MobiDB-lite"/>
    </source>
</evidence>
<feature type="compositionally biased region" description="Polar residues" evidence="1">
    <location>
        <begin position="2042"/>
        <end position="2069"/>
    </location>
</feature>
<feature type="compositionally biased region" description="Pro residues" evidence="1">
    <location>
        <begin position="159"/>
        <end position="169"/>
    </location>
</feature>
<proteinExistence type="predicted"/>
<feature type="compositionally biased region" description="Polar residues" evidence="1">
    <location>
        <begin position="830"/>
        <end position="843"/>
    </location>
</feature>
<gene>
    <name evidence="3" type="primary">LOC117560376</name>
</gene>
<feature type="compositionally biased region" description="Polar residues" evidence="1">
    <location>
        <begin position="1239"/>
        <end position="1253"/>
    </location>
</feature>
<dbReference type="PANTHER" id="PTHR38004">
    <property type="entry name" value="PROLINE-RICH PROTEIN 33"/>
    <property type="match status" value="1"/>
</dbReference>
<name>A0A6P8WZP8_GYMAC</name>
<feature type="region of interest" description="Disordered" evidence="1">
    <location>
        <begin position="1376"/>
        <end position="1419"/>
    </location>
</feature>
<dbReference type="OrthoDB" id="329227at2759"/>
<feature type="region of interest" description="Disordered" evidence="1">
    <location>
        <begin position="2007"/>
        <end position="2073"/>
    </location>
</feature>
<accession>A0A6P8WZP8</accession>
<feature type="region of interest" description="Disordered" evidence="1">
    <location>
        <begin position="2106"/>
        <end position="2186"/>
    </location>
</feature>
<keyword evidence="2" id="KW-1185">Reference proteome</keyword>
<feature type="region of interest" description="Disordered" evidence="1">
    <location>
        <begin position="1893"/>
        <end position="1964"/>
    </location>
</feature>
<feature type="compositionally biased region" description="Polar residues" evidence="1">
    <location>
        <begin position="1052"/>
        <end position="1065"/>
    </location>
</feature>
<dbReference type="PANTHER" id="PTHR38004:SF1">
    <property type="entry name" value="PROLINE-RICH PROTEIN 33"/>
    <property type="match status" value="1"/>
</dbReference>
<feature type="compositionally biased region" description="Basic and acidic residues" evidence="1">
    <location>
        <begin position="2339"/>
        <end position="2350"/>
    </location>
</feature>
<organism evidence="2 3">
    <name type="scientific">Gymnodraco acuticeps</name>
    <name type="common">Antarctic dragonfish</name>
    <dbReference type="NCBI Taxonomy" id="8218"/>
    <lineage>
        <taxon>Eukaryota</taxon>
        <taxon>Metazoa</taxon>
        <taxon>Chordata</taxon>
        <taxon>Craniata</taxon>
        <taxon>Vertebrata</taxon>
        <taxon>Euteleostomi</taxon>
        <taxon>Actinopterygii</taxon>
        <taxon>Neopterygii</taxon>
        <taxon>Teleostei</taxon>
        <taxon>Neoteleostei</taxon>
        <taxon>Acanthomorphata</taxon>
        <taxon>Eupercaria</taxon>
        <taxon>Perciformes</taxon>
        <taxon>Notothenioidei</taxon>
        <taxon>Bathydraconidae</taxon>
        <taxon>Gymnodraco</taxon>
    </lineage>
</organism>
<feature type="compositionally biased region" description="Low complexity" evidence="1">
    <location>
        <begin position="2154"/>
        <end position="2164"/>
    </location>
</feature>